<dbReference type="InterPro" id="IPR037460">
    <property type="entry name" value="SEST-like"/>
</dbReference>
<protein>
    <recommendedName>
        <fullName evidence="4">SGNH hydrolase-type esterase domain-containing protein</fullName>
    </recommendedName>
</protein>
<dbReference type="AlphaFoldDB" id="A0A7U2ENF8"/>
<dbReference type="EMBL" id="CP069023">
    <property type="protein sequence ID" value="QRC90085.1"/>
    <property type="molecule type" value="Genomic_DNA"/>
</dbReference>
<dbReference type="VEuPathDB" id="FungiDB:JI435_095030"/>
<dbReference type="GO" id="GO:0016788">
    <property type="term" value="F:hydrolase activity, acting on ester bonds"/>
    <property type="evidence" value="ECO:0007669"/>
    <property type="project" value="InterPro"/>
</dbReference>
<evidence type="ECO:0008006" key="4">
    <source>
        <dbReference type="Google" id="ProtNLM"/>
    </source>
</evidence>
<gene>
    <name evidence="2" type="ORF">JI435_095030</name>
</gene>
<dbReference type="OrthoDB" id="21678at2759"/>
<sequence>MMTSVLVFLLCATYLAFVASAAAITGRSASNVSSNPFVWASLGDSWASGVTYGLPGRTNFDGISDDCMRSKQAYSVQISGESTWVPGERPQVFAFQSCVGTPFTGIDRVPYKGHVQLAGIPADIDMIMLQAGHDSANLAAVAGACVYKQGNCSQEIARASSYINGKDKDQLFQDVLSNIDSIFGHEEVKTNDRFQLFMPGYVQVFYANGGEGDWCSNATFAVVENGPLLSLELRKSINQLLQDLNTGIKAGIAASSYSERTHFIDVDPQFNGHRFCHPEHTIIEQYTSDKVYLWNMSPAEANATDPGMALRTFHPKEIGYRAMTNAIIQNLNTQYGTVTAMESPQSAVSTVAYENSIQILFAEHRGYFSWYVFKGPWGIAVSPCGKREKFKLSAEDMREPRPHKDLSLMNPPRIPAGANWQIEIEGWSDDDRCWIAGDKDGAGSLKCGNPPFLDYPIMPDPGNTNGIIRCLNGDMVGLAFHRAWNVEW</sequence>
<reference evidence="3" key="1">
    <citation type="journal article" date="2021" name="BMC Genomics">
        <title>Chromosome-level genome assembly and manually-curated proteome of model necrotroph Parastagonospora nodorum Sn15 reveals a genome-wide trove of candidate effector homologs, and redundancy of virulence-related functions within an accessory chromosome.</title>
        <authorList>
            <person name="Bertazzoni S."/>
            <person name="Jones D.A.B."/>
            <person name="Phan H.T."/>
            <person name="Tan K.-C."/>
            <person name="Hane J.K."/>
        </authorList>
    </citation>
    <scope>NUCLEOTIDE SEQUENCE [LARGE SCALE GENOMIC DNA]</scope>
    <source>
        <strain evidence="3">SN15 / ATCC MYA-4574 / FGSC 10173)</strain>
    </source>
</reference>
<dbReference type="SUPFAM" id="SSF52266">
    <property type="entry name" value="SGNH hydrolase"/>
    <property type="match status" value="1"/>
</dbReference>
<dbReference type="Proteomes" id="UP000663193">
    <property type="component" value="Chromosome 1"/>
</dbReference>
<proteinExistence type="predicted"/>
<keyword evidence="3" id="KW-1185">Reference proteome</keyword>
<dbReference type="PANTHER" id="PTHR37981:SF1">
    <property type="entry name" value="SGNH HYDROLASE-TYPE ESTERASE DOMAIN-CONTAINING PROTEIN"/>
    <property type="match status" value="1"/>
</dbReference>
<dbReference type="Gene3D" id="3.40.50.1110">
    <property type="entry name" value="SGNH hydrolase"/>
    <property type="match status" value="1"/>
</dbReference>
<evidence type="ECO:0000313" key="3">
    <source>
        <dbReference type="Proteomes" id="UP000663193"/>
    </source>
</evidence>
<evidence type="ECO:0000256" key="1">
    <source>
        <dbReference type="SAM" id="SignalP"/>
    </source>
</evidence>
<dbReference type="InterPro" id="IPR036514">
    <property type="entry name" value="SGNH_hydro_sf"/>
</dbReference>
<organism evidence="2 3">
    <name type="scientific">Phaeosphaeria nodorum (strain SN15 / ATCC MYA-4574 / FGSC 10173)</name>
    <name type="common">Glume blotch fungus</name>
    <name type="synonym">Parastagonospora nodorum</name>
    <dbReference type="NCBI Taxonomy" id="321614"/>
    <lineage>
        <taxon>Eukaryota</taxon>
        <taxon>Fungi</taxon>
        <taxon>Dikarya</taxon>
        <taxon>Ascomycota</taxon>
        <taxon>Pezizomycotina</taxon>
        <taxon>Dothideomycetes</taxon>
        <taxon>Pleosporomycetidae</taxon>
        <taxon>Pleosporales</taxon>
        <taxon>Pleosporineae</taxon>
        <taxon>Phaeosphaeriaceae</taxon>
        <taxon>Parastagonospora</taxon>
    </lineage>
</organism>
<feature type="signal peptide" evidence="1">
    <location>
        <begin position="1"/>
        <end position="23"/>
    </location>
</feature>
<evidence type="ECO:0000313" key="2">
    <source>
        <dbReference type="EMBL" id="QRC90085.1"/>
    </source>
</evidence>
<dbReference type="CDD" id="cd01823">
    <property type="entry name" value="SEST_like"/>
    <property type="match status" value="1"/>
</dbReference>
<keyword evidence="1" id="KW-0732">Signal</keyword>
<accession>A0A7U2ENF8</accession>
<name>A0A7U2ENF8_PHANO</name>
<dbReference type="PANTHER" id="PTHR37981">
    <property type="entry name" value="LIPASE 2"/>
    <property type="match status" value="1"/>
</dbReference>
<feature type="chain" id="PRO_5031312682" description="SGNH hydrolase-type esterase domain-containing protein" evidence="1">
    <location>
        <begin position="24"/>
        <end position="488"/>
    </location>
</feature>